<protein>
    <submittedName>
        <fullName evidence="4">Pilus assembly protein PilX</fullName>
    </submittedName>
</protein>
<dbReference type="InterPro" id="IPR025205">
    <property type="entry name" value="PilX/PilW_C"/>
</dbReference>
<comment type="caution">
    <text evidence="4">The sequence shown here is derived from an EMBL/GenBank/DDBJ whole genome shotgun (WGS) entry which is preliminary data.</text>
</comment>
<feature type="domain" description="Type 4 fimbrial biogenesis protein PilX N-terminal" evidence="3">
    <location>
        <begin position="8"/>
        <end position="58"/>
    </location>
</feature>
<feature type="domain" description="PilX/PilW C-terminal" evidence="2">
    <location>
        <begin position="108"/>
        <end position="186"/>
    </location>
</feature>
<organism evidence="4 5">
    <name type="scientific">Massilia cellulosiltytica</name>
    <dbReference type="NCBI Taxonomy" id="2683234"/>
    <lineage>
        <taxon>Bacteria</taxon>
        <taxon>Pseudomonadati</taxon>
        <taxon>Pseudomonadota</taxon>
        <taxon>Betaproteobacteria</taxon>
        <taxon>Burkholderiales</taxon>
        <taxon>Oxalobacteraceae</taxon>
        <taxon>Telluria group</taxon>
        <taxon>Massilia</taxon>
    </lineage>
</organism>
<dbReference type="EMBL" id="WSES01000003">
    <property type="protein sequence ID" value="MVW60270.1"/>
    <property type="molecule type" value="Genomic_DNA"/>
</dbReference>
<evidence type="ECO:0000256" key="1">
    <source>
        <dbReference type="SAM" id="MobiDB-lite"/>
    </source>
</evidence>
<dbReference type="AlphaFoldDB" id="A0A7X3FYA1"/>
<accession>A0A7X3FYA1</accession>
<name>A0A7X3FYA1_9BURK</name>
<evidence type="ECO:0000313" key="5">
    <source>
        <dbReference type="Proteomes" id="UP000443353"/>
    </source>
</evidence>
<proteinExistence type="predicted"/>
<reference evidence="4 5" key="1">
    <citation type="submission" date="2019-12" db="EMBL/GenBank/DDBJ databases">
        <authorList>
            <person name="Li C."/>
            <person name="Zhao J."/>
        </authorList>
    </citation>
    <scope>NUCLEOTIDE SEQUENCE [LARGE SCALE GENOMIC DNA]</scope>
    <source>
        <strain evidence="4 5">NEAU-DD11</strain>
    </source>
</reference>
<sequence>MRTFARERGLALVCALTLMLATMVIGVAVARGAFVLLASARNERDRDVAQAAAEAALRDAEHDVAGAAGVPAERTAHFGPAGGDAFAEDCGRGADDVGLCRERSPPAWQALDLADAGNPALVPYGRFTGAVLAVGRGGLTARLPAYVIERIAPAGAAAQQGSFYRVTAIGFGMRTSTRVVLQSLVRVPPPAGGAGGDHGHGNDDDEGHDYGNEDARGGGNGDRPPERRLPAGRIGWREIANWDELHARTRP</sequence>
<feature type="compositionally biased region" description="Basic and acidic residues" evidence="1">
    <location>
        <begin position="197"/>
        <end position="216"/>
    </location>
</feature>
<dbReference type="InterPro" id="IPR025746">
    <property type="entry name" value="PilX_N_dom"/>
</dbReference>
<feature type="region of interest" description="Disordered" evidence="1">
    <location>
        <begin position="186"/>
        <end position="234"/>
    </location>
</feature>
<evidence type="ECO:0000259" key="3">
    <source>
        <dbReference type="Pfam" id="PF14341"/>
    </source>
</evidence>
<keyword evidence="5" id="KW-1185">Reference proteome</keyword>
<gene>
    <name evidence="4" type="ORF">GPY61_10025</name>
</gene>
<dbReference type="Proteomes" id="UP000443353">
    <property type="component" value="Unassembled WGS sequence"/>
</dbReference>
<evidence type="ECO:0000259" key="2">
    <source>
        <dbReference type="Pfam" id="PF13681"/>
    </source>
</evidence>
<dbReference type="RefSeq" id="WP_160408440.1">
    <property type="nucleotide sequence ID" value="NZ_WSES01000003.1"/>
</dbReference>
<dbReference type="Pfam" id="PF13681">
    <property type="entry name" value="PilX"/>
    <property type="match status" value="1"/>
</dbReference>
<dbReference type="Pfam" id="PF14341">
    <property type="entry name" value="PilX_N"/>
    <property type="match status" value="1"/>
</dbReference>
<evidence type="ECO:0000313" key="4">
    <source>
        <dbReference type="EMBL" id="MVW60270.1"/>
    </source>
</evidence>